<evidence type="ECO:0000256" key="1">
    <source>
        <dbReference type="ARBA" id="ARBA00004123"/>
    </source>
</evidence>
<dbReference type="AlphaFoldDB" id="A0AAV1ARI5"/>
<evidence type="ECO:0000256" key="2">
    <source>
        <dbReference type="ARBA" id="ARBA00023242"/>
    </source>
</evidence>
<name>A0AAV1ARI5_VICFA</name>
<organism evidence="5 6">
    <name type="scientific">Vicia faba</name>
    <name type="common">Broad bean</name>
    <name type="synonym">Faba vulgaris</name>
    <dbReference type="NCBI Taxonomy" id="3906"/>
    <lineage>
        <taxon>Eukaryota</taxon>
        <taxon>Viridiplantae</taxon>
        <taxon>Streptophyta</taxon>
        <taxon>Embryophyta</taxon>
        <taxon>Tracheophyta</taxon>
        <taxon>Spermatophyta</taxon>
        <taxon>Magnoliopsida</taxon>
        <taxon>eudicotyledons</taxon>
        <taxon>Gunneridae</taxon>
        <taxon>Pentapetalae</taxon>
        <taxon>rosids</taxon>
        <taxon>fabids</taxon>
        <taxon>Fabales</taxon>
        <taxon>Fabaceae</taxon>
        <taxon>Papilionoideae</taxon>
        <taxon>50 kb inversion clade</taxon>
        <taxon>NPAAA clade</taxon>
        <taxon>Hologalegina</taxon>
        <taxon>IRL clade</taxon>
        <taxon>Fabeae</taxon>
        <taxon>Vicia</taxon>
    </lineage>
</organism>
<feature type="domain" description="RST" evidence="4">
    <location>
        <begin position="15"/>
        <end position="86"/>
    </location>
</feature>
<keyword evidence="2" id="KW-0539">Nucleus</keyword>
<dbReference type="PANTHER" id="PTHR15138">
    <property type="entry name" value="TRANSCRIPTION INITIATION FACTOR TFIID SUBUNIT 4"/>
    <property type="match status" value="1"/>
</dbReference>
<dbReference type="Proteomes" id="UP001157006">
    <property type="component" value="Chromosome 5"/>
</dbReference>
<feature type="region of interest" description="Disordered" evidence="3">
    <location>
        <begin position="165"/>
        <end position="236"/>
    </location>
</feature>
<evidence type="ECO:0000313" key="6">
    <source>
        <dbReference type="Proteomes" id="UP001157006"/>
    </source>
</evidence>
<evidence type="ECO:0000313" key="5">
    <source>
        <dbReference type="EMBL" id="CAI8612428.1"/>
    </source>
</evidence>
<dbReference type="EMBL" id="OX451740">
    <property type="protein sequence ID" value="CAI8612428.1"/>
    <property type="molecule type" value="Genomic_DNA"/>
</dbReference>
<feature type="compositionally biased region" description="Low complexity" evidence="3">
    <location>
        <begin position="331"/>
        <end position="348"/>
    </location>
</feature>
<feature type="compositionally biased region" description="Polar residues" evidence="3">
    <location>
        <begin position="165"/>
        <end position="178"/>
    </location>
</feature>
<accession>A0AAV1ARI5</accession>
<gene>
    <name evidence="5" type="ORF">VFH_V033920</name>
</gene>
<dbReference type="GO" id="GO:0016251">
    <property type="term" value="F:RNA polymerase II general transcription initiation factor activity"/>
    <property type="evidence" value="ECO:0007669"/>
    <property type="project" value="TreeGrafter"/>
</dbReference>
<evidence type="ECO:0000259" key="4">
    <source>
        <dbReference type="PROSITE" id="PS51879"/>
    </source>
</evidence>
<feature type="compositionally biased region" description="Polar residues" evidence="3">
    <location>
        <begin position="349"/>
        <end position="364"/>
    </location>
</feature>
<dbReference type="GO" id="GO:0003677">
    <property type="term" value="F:DNA binding"/>
    <property type="evidence" value="ECO:0007669"/>
    <property type="project" value="TreeGrafter"/>
</dbReference>
<dbReference type="InterPro" id="IPR045144">
    <property type="entry name" value="TAF4"/>
</dbReference>
<feature type="compositionally biased region" description="Polar residues" evidence="3">
    <location>
        <begin position="190"/>
        <end position="225"/>
    </location>
</feature>
<dbReference type="PROSITE" id="PS51879">
    <property type="entry name" value="RST"/>
    <property type="match status" value="1"/>
</dbReference>
<dbReference type="InterPro" id="IPR022003">
    <property type="entry name" value="RST"/>
</dbReference>
<proteinExistence type="predicted"/>
<feature type="region of interest" description="Disordered" evidence="3">
    <location>
        <begin position="297"/>
        <end position="319"/>
    </location>
</feature>
<dbReference type="GO" id="GO:0006367">
    <property type="term" value="P:transcription initiation at RNA polymerase II promoter"/>
    <property type="evidence" value="ECO:0007669"/>
    <property type="project" value="TreeGrafter"/>
</dbReference>
<keyword evidence="6" id="KW-1185">Reference proteome</keyword>
<feature type="region of interest" description="Disordered" evidence="3">
    <location>
        <begin position="331"/>
        <end position="365"/>
    </location>
</feature>
<dbReference type="Pfam" id="PF12174">
    <property type="entry name" value="RST"/>
    <property type="match status" value="1"/>
</dbReference>
<sequence>MSNQQATVNEQPSSQINHSKQVPFGLLLPILIPQLAKDRAMQLTTLFNKLKKDEIPKDHFVRLMKGIVGDQMLRIALTKVKQQTKANAGSSGQQHPVRMPTVTSSGTKFNDPHALAQLHQRSMNPATDHSHNTSSAIQVKSEPTYSTVDIGAKKSLEHDVRVLQPNQLPSSGSNAFSQETERSSVHIQGLNKQQQQHIHFPSTYGSSGGNYNHFSGTTTGSSSLKPQPHPHDSHIRQIPHQNIGLNHLGVERQSSFTDPKRMPAEQNSGLFSSVSYVKKEPNNLSIEQQHRNHLSKLHGLPSVNSGQTEQGSGVNQGTVKDEFSRGSLALTSMPHTTSSSLPTSSSASQLDPTSQTQFDNPNDSNMEEMPIVLTRLSLKLSCTLIQTLAINTRLSLVGRLKLQKGNLSNQNKEAVQVELTDKWYLNMPFLDVPLLRLLKELFVGQKLEEWETED</sequence>
<feature type="compositionally biased region" description="Polar residues" evidence="3">
    <location>
        <begin position="302"/>
        <end position="318"/>
    </location>
</feature>
<dbReference type="PANTHER" id="PTHR15138:SF14">
    <property type="entry name" value="TRANSCRIPTION INITIATION FACTOR TFIID SUBUNIT 4"/>
    <property type="match status" value="1"/>
</dbReference>
<comment type="subcellular location">
    <subcellularLocation>
        <location evidence="1">Nucleus</location>
    </subcellularLocation>
</comment>
<dbReference type="GO" id="GO:0005669">
    <property type="term" value="C:transcription factor TFIID complex"/>
    <property type="evidence" value="ECO:0007669"/>
    <property type="project" value="InterPro"/>
</dbReference>
<reference evidence="5 6" key="1">
    <citation type="submission" date="2023-01" db="EMBL/GenBank/DDBJ databases">
        <authorList>
            <person name="Kreplak J."/>
        </authorList>
    </citation>
    <scope>NUCLEOTIDE SEQUENCE [LARGE SCALE GENOMIC DNA]</scope>
</reference>
<evidence type="ECO:0000256" key="3">
    <source>
        <dbReference type="SAM" id="MobiDB-lite"/>
    </source>
</evidence>
<protein>
    <recommendedName>
        <fullName evidence="4">RST domain-containing protein</fullName>
    </recommendedName>
</protein>